<keyword evidence="4" id="KW-1185">Reference proteome</keyword>
<feature type="domain" description="C2H2-type" evidence="2">
    <location>
        <begin position="82"/>
        <end position="110"/>
    </location>
</feature>
<organism evidence="3 4">
    <name type="scientific">Mytilus edulis</name>
    <name type="common">Blue mussel</name>
    <dbReference type="NCBI Taxonomy" id="6550"/>
    <lineage>
        <taxon>Eukaryota</taxon>
        <taxon>Metazoa</taxon>
        <taxon>Spiralia</taxon>
        <taxon>Lophotrochozoa</taxon>
        <taxon>Mollusca</taxon>
        <taxon>Bivalvia</taxon>
        <taxon>Autobranchia</taxon>
        <taxon>Pteriomorphia</taxon>
        <taxon>Mytilida</taxon>
        <taxon>Mytiloidea</taxon>
        <taxon>Mytilidae</taxon>
        <taxon>Mytilinae</taxon>
        <taxon>Mytilus</taxon>
    </lineage>
</organism>
<dbReference type="GO" id="GO:0008270">
    <property type="term" value="F:zinc ion binding"/>
    <property type="evidence" value="ECO:0007669"/>
    <property type="project" value="UniProtKB-KW"/>
</dbReference>
<proteinExistence type="predicted"/>
<dbReference type="EMBL" id="CAJPWZ010000188">
    <property type="protein sequence ID" value="CAG2187846.1"/>
    <property type="molecule type" value="Genomic_DNA"/>
</dbReference>
<gene>
    <name evidence="3" type="ORF">MEDL_3316</name>
</gene>
<evidence type="ECO:0000259" key="2">
    <source>
        <dbReference type="PROSITE" id="PS50157"/>
    </source>
</evidence>
<dbReference type="SMART" id="SM00355">
    <property type="entry name" value="ZnF_C2H2"/>
    <property type="match status" value="2"/>
</dbReference>
<protein>
    <recommendedName>
        <fullName evidence="2">C2H2-type domain-containing protein</fullName>
    </recommendedName>
</protein>
<reference evidence="3" key="1">
    <citation type="submission" date="2021-03" db="EMBL/GenBank/DDBJ databases">
        <authorList>
            <person name="Bekaert M."/>
        </authorList>
    </citation>
    <scope>NUCLEOTIDE SEQUENCE</scope>
</reference>
<evidence type="ECO:0000313" key="4">
    <source>
        <dbReference type="Proteomes" id="UP000683360"/>
    </source>
</evidence>
<dbReference type="Proteomes" id="UP000683360">
    <property type="component" value="Unassembled WGS sequence"/>
</dbReference>
<sequence length="240" mass="28319">MTDLDQLVTSLCVKYKTDDPQLKQCVKTLKRTLDCDDDEEDDCVATAFKKTKLQCRSCGKMIAKTYFRTHTSLHCKTRNTVFPCNHCSKTYNTYDDLFQHVDHEHPLNQTGGGRKRKHRTKRNVFQHVGSKQKQRWNESALNKNACKHFMIPRKNERYDMISFFANIKDEVIEYLRKKCRKSGQLKFYMIVHVQMIRQRVNRKNEEATPYFRSPTSHILVAEDSRLEHNISFITPLPSQP</sequence>
<name>A0A8S3PVP8_MYTED</name>
<dbReference type="PROSITE" id="PS50157">
    <property type="entry name" value="ZINC_FINGER_C2H2_2"/>
    <property type="match status" value="1"/>
</dbReference>
<dbReference type="AlphaFoldDB" id="A0A8S3PVP8"/>
<dbReference type="Gene3D" id="3.30.160.60">
    <property type="entry name" value="Classic Zinc Finger"/>
    <property type="match status" value="1"/>
</dbReference>
<evidence type="ECO:0000313" key="3">
    <source>
        <dbReference type="EMBL" id="CAG2187846.1"/>
    </source>
</evidence>
<keyword evidence="1" id="KW-0479">Metal-binding</keyword>
<comment type="caution">
    <text evidence="3">The sequence shown here is derived from an EMBL/GenBank/DDBJ whole genome shotgun (WGS) entry which is preliminary data.</text>
</comment>
<dbReference type="InterPro" id="IPR013087">
    <property type="entry name" value="Znf_C2H2_type"/>
</dbReference>
<keyword evidence="1" id="KW-0862">Zinc</keyword>
<keyword evidence="1" id="KW-0863">Zinc-finger</keyword>
<evidence type="ECO:0000256" key="1">
    <source>
        <dbReference type="PROSITE-ProRule" id="PRU00042"/>
    </source>
</evidence>
<dbReference type="PROSITE" id="PS00028">
    <property type="entry name" value="ZINC_FINGER_C2H2_1"/>
    <property type="match status" value="1"/>
</dbReference>
<accession>A0A8S3PVP8</accession>